<evidence type="ECO:0000256" key="2">
    <source>
        <dbReference type="ARBA" id="ARBA00023125"/>
    </source>
</evidence>
<protein>
    <submittedName>
        <fullName evidence="5">Pleiotropic transcriptional repressor</fullName>
    </submittedName>
</protein>
<dbReference type="GO" id="GO:0003677">
    <property type="term" value="F:DNA binding"/>
    <property type="evidence" value="ECO:0007669"/>
    <property type="project" value="UniProtKB-KW"/>
</dbReference>
<dbReference type="InterPro" id="IPR010312">
    <property type="entry name" value="Transc_reg_CodY_N"/>
</dbReference>
<dbReference type="PANTHER" id="PTHR40062">
    <property type="entry name" value="GTP-SENSING TRANSCRIPTIONAL PLEIOTROPIC REPRESSOR CODY"/>
    <property type="match status" value="1"/>
</dbReference>
<comment type="caution">
    <text evidence="5">The sequence shown here is derived from an EMBL/GenBank/DDBJ whole genome shotgun (WGS) entry which is preliminary data.</text>
</comment>
<dbReference type="GO" id="GO:0045892">
    <property type="term" value="P:negative regulation of DNA-templated transcription"/>
    <property type="evidence" value="ECO:0007669"/>
    <property type="project" value="InterPro"/>
</dbReference>
<sequence>MRREREKLKEIYDKIQDINIILKRSFIDLGKPLAYQEVVEKSAKVLESSLFIIDTKRNCLGYGFTDSDNSYQDDVNLQNFFIYQKISKDISSQLLNHYEMSASLPMAQSILEPVKEISSKFPNKFLSFLPIEGNHLRLGTLFLLTDSPLEEEKRILVDFLSTFIGNQMSYIMLAELEGQRRNETFVSLVQSLSRSELEAFKSIIEKIDR</sequence>
<accession>A0A0B8QR96</accession>
<dbReference type="Proteomes" id="UP000031847">
    <property type="component" value="Unassembled WGS sequence"/>
</dbReference>
<dbReference type="Gene3D" id="3.30.450.40">
    <property type="match status" value="1"/>
</dbReference>
<evidence type="ECO:0000313" key="5">
    <source>
        <dbReference type="EMBL" id="GAM81191.1"/>
    </source>
</evidence>
<name>A0A0B8QR96_LACLL</name>
<dbReference type="InterPro" id="IPR029016">
    <property type="entry name" value="GAF-like_dom_sf"/>
</dbReference>
<keyword evidence="2" id="KW-0238">DNA-binding</keyword>
<gene>
    <name evidence="5" type="ORF">JCM5805K_2311</name>
</gene>
<keyword evidence="1" id="KW-0805">Transcription regulation</keyword>
<dbReference type="GO" id="GO:0003700">
    <property type="term" value="F:DNA-binding transcription factor activity"/>
    <property type="evidence" value="ECO:0007669"/>
    <property type="project" value="InterPro"/>
</dbReference>
<reference evidence="5 6" key="1">
    <citation type="submission" date="2015-01" db="EMBL/GenBank/DDBJ databases">
        <title>Lactococcus lactis subsp.lactis JCM 5805 whole genome shotgun sequence.</title>
        <authorList>
            <person name="Fujii T."/>
            <person name="Tomita Y."/>
            <person name="Ikushima S."/>
            <person name="Fujiwara D."/>
        </authorList>
    </citation>
    <scope>NUCLEOTIDE SEQUENCE [LARGE SCALE GENOMIC DNA]</scope>
    <source>
        <strain evidence="5 6">JCM 5805</strain>
    </source>
</reference>
<evidence type="ECO:0000259" key="4">
    <source>
        <dbReference type="Pfam" id="PF06018"/>
    </source>
</evidence>
<evidence type="ECO:0000256" key="1">
    <source>
        <dbReference type="ARBA" id="ARBA00023015"/>
    </source>
</evidence>
<dbReference type="EMBL" id="BBSI01000035">
    <property type="protein sequence ID" value="GAM81191.1"/>
    <property type="molecule type" value="Genomic_DNA"/>
</dbReference>
<dbReference type="Pfam" id="PF06018">
    <property type="entry name" value="CodY"/>
    <property type="match status" value="1"/>
</dbReference>
<dbReference type="InterPro" id="IPR014154">
    <property type="entry name" value="CodY"/>
</dbReference>
<evidence type="ECO:0000313" key="6">
    <source>
        <dbReference type="Proteomes" id="UP000031847"/>
    </source>
</evidence>
<organism evidence="5 6">
    <name type="scientific">Lactococcus lactis subsp. lactis</name>
    <name type="common">Streptococcus lactis</name>
    <dbReference type="NCBI Taxonomy" id="1360"/>
    <lineage>
        <taxon>Bacteria</taxon>
        <taxon>Bacillati</taxon>
        <taxon>Bacillota</taxon>
        <taxon>Bacilli</taxon>
        <taxon>Lactobacillales</taxon>
        <taxon>Streptococcaceae</taxon>
        <taxon>Lactococcus</taxon>
    </lineage>
</organism>
<dbReference type="AlphaFoldDB" id="A0A0B8QR96"/>
<keyword evidence="3" id="KW-0804">Transcription</keyword>
<feature type="domain" description="Global transcriptional regulator CodY N-terminal" evidence="4">
    <location>
        <begin position="10"/>
        <end position="189"/>
    </location>
</feature>
<evidence type="ECO:0000256" key="3">
    <source>
        <dbReference type="ARBA" id="ARBA00023163"/>
    </source>
</evidence>
<dbReference type="PANTHER" id="PTHR40062:SF1">
    <property type="entry name" value="GLOBAL TRANSCRIPTIONAL REGULATOR CODY"/>
    <property type="match status" value="1"/>
</dbReference>
<proteinExistence type="predicted"/>
<dbReference type="GO" id="GO:0005525">
    <property type="term" value="F:GTP binding"/>
    <property type="evidence" value="ECO:0007669"/>
    <property type="project" value="InterPro"/>
</dbReference>